<dbReference type="Proteomes" id="UP000078559">
    <property type="component" value="Chromosome 1"/>
</dbReference>
<evidence type="ECO:0000313" key="3">
    <source>
        <dbReference type="Proteomes" id="UP000078559"/>
    </source>
</evidence>
<reference evidence="2" key="1">
    <citation type="submission" date="2014-12" db="EMBL/GenBank/DDBJ databases">
        <title>Genome Sequence of Valsa Canker Pathogens Uncovers a Specific Adaption of Colonization on Woody Bark.</title>
        <authorList>
            <person name="Yin Z."/>
            <person name="Liu H."/>
            <person name="Gao X."/>
            <person name="Li Z."/>
            <person name="Song N."/>
            <person name="Ke X."/>
            <person name="Dai Q."/>
            <person name="Wu Y."/>
            <person name="Sun Y."/>
            <person name="Xu J.-R."/>
            <person name="Kang Z.K."/>
            <person name="Wang L."/>
            <person name="Huang L."/>
        </authorList>
    </citation>
    <scope>NUCLEOTIDE SEQUENCE [LARGE SCALE GENOMIC DNA]</scope>
    <source>
        <strain evidence="2">03-8</strain>
    </source>
</reference>
<dbReference type="PANTHER" id="PTHR38788:SF3">
    <property type="entry name" value="CLR5 DOMAIN-CONTAINING PROTEIN"/>
    <property type="match status" value="1"/>
</dbReference>
<evidence type="ECO:0000313" key="2">
    <source>
        <dbReference type="EMBL" id="KUI65685.1"/>
    </source>
</evidence>
<dbReference type="AlphaFoldDB" id="A0A194VPC6"/>
<evidence type="ECO:0000259" key="1">
    <source>
        <dbReference type="Pfam" id="PF14420"/>
    </source>
</evidence>
<accession>A0A194VPC6</accession>
<dbReference type="PANTHER" id="PTHR38788">
    <property type="entry name" value="CLR5 DOMAIN-CONTAINING PROTEIN"/>
    <property type="match status" value="1"/>
</dbReference>
<dbReference type="SMR" id="A0A194VPC6"/>
<dbReference type="OrthoDB" id="5308957at2759"/>
<gene>
    <name evidence="2" type="ORF">VM1G_00323</name>
</gene>
<name>A0A194VPC6_CYTMA</name>
<proteinExistence type="predicted"/>
<sequence>MGSQRVNVEDVRENLSCNNTKKTRWASPSDWEGQRQRIVYLYKSLDYPLRKVMHIMQNEHHFFATQKMYKYYLHKWGIRKNLRAAQVHEFLQQVQQGDDTTSTCVVEGVKMDHKRLENYFKRVSRHRNGHGHVRGPDDSEAALLGGPVKNHTPSPEQALSHPYRTGFEKMLYATRTYVSGNFDSGNWTKSHIPWKNDLMITAHNNAWSVGRLMDSGQIAQAFRVLNICLDSCRDFLVSETPLFPLGMYAVLFEFSKKNEVLARSIMSFLRDMVLVTHRSELHPVYILFDTMSRMTSAQLCQCAWTLGVAYHTALLTALGTNSAFDAELSALYGRSISWLAAYATVEDCTAEQAIKEHARDLAAGGQATSEALEAKLRLANFFLDRRRYSEARAVAEEVMFLEFSGGPGTKDAYLIDDCHRILFWVSRNDGSHGEAARAARRWVEYCTTQLGPSHELTVDALGEVAEYFREVGDLDGASKARHDYEVATDDLCERLEQVGLEADGSSTQRKTMLYGRTLQRGSSVCH</sequence>
<dbReference type="InterPro" id="IPR025676">
    <property type="entry name" value="Clr5_dom"/>
</dbReference>
<feature type="domain" description="Clr5" evidence="1">
    <location>
        <begin position="28"/>
        <end position="80"/>
    </location>
</feature>
<organism evidence="2 3">
    <name type="scientific">Cytospora mali</name>
    <name type="common">Apple Valsa canker fungus</name>
    <name type="synonym">Valsa mali</name>
    <dbReference type="NCBI Taxonomy" id="578113"/>
    <lineage>
        <taxon>Eukaryota</taxon>
        <taxon>Fungi</taxon>
        <taxon>Dikarya</taxon>
        <taxon>Ascomycota</taxon>
        <taxon>Pezizomycotina</taxon>
        <taxon>Sordariomycetes</taxon>
        <taxon>Sordariomycetidae</taxon>
        <taxon>Diaporthales</taxon>
        <taxon>Cytosporaceae</taxon>
        <taxon>Cytospora</taxon>
    </lineage>
</organism>
<keyword evidence="3" id="KW-1185">Reference proteome</keyword>
<protein>
    <recommendedName>
        <fullName evidence="1">Clr5 domain-containing protein</fullName>
    </recommendedName>
</protein>
<dbReference type="EMBL" id="CM003098">
    <property type="protein sequence ID" value="KUI65685.1"/>
    <property type="molecule type" value="Genomic_DNA"/>
</dbReference>
<dbReference type="Pfam" id="PF14420">
    <property type="entry name" value="Clr5"/>
    <property type="match status" value="1"/>
</dbReference>